<evidence type="ECO:0000313" key="4">
    <source>
        <dbReference type="EMBL" id="CAB5214668.1"/>
    </source>
</evidence>
<evidence type="ECO:0000256" key="1">
    <source>
        <dbReference type="ARBA" id="ARBA00008416"/>
    </source>
</evidence>
<gene>
    <name evidence="4" type="ORF">UFOVP190_211</name>
</gene>
<feature type="domain" description="Quercetin 2,3-dioxygenase C-terminal cupin" evidence="3">
    <location>
        <begin position="150"/>
        <end position="222"/>
    </location>
</feature>
<organism evidence="4">
    <name type="scientific">uncultured Caudovirales phage</name>
    <dbReference type="NCBI Taxonomy" id="2100421"/>
    <lineage>
        <taxon>Viruses</taxon>
        <taxon>Duplodnaviria</taxon>
        <taxon>Heunggongvirae</taxon>
        <taxon>Uroviricota</taxon>
        <taxon>Caudoviricetes</taxon>
        <taxon>Peduoviridae</taxon>
        <taxon>Maltschvirus</taxon>
        <taxon>Maltschvirus maltsch</taxon>
    </lineage>
</organism>
<protein>
    <submittedName>
        <fullName evidence="4">COG1741 Pirin-related protein</fullName>
    </submittedName>
</protein>
<proteinExistence type="inferred from homology"/>
<dbReference type="InterPro" id="IPR041602">
    <property type="entry name" value="Quercetinase_C"/>
</dbReference>
<dbReference type="EMBL" id="LR798243">
    <property type="protein sequence ID" value="CAB5214668.1"/>
    <property type="molecule type" value="Genomic_DNA"/>
</dbReference>
<dbReference type="InterPro" id="IPR012093">
    <property type="entry name" value="Pirin"/>
</dbReference>
<dbReference type="PIRSF" id="PIRSF006232">
    <property type="entry name" value="Pirin"/>
    <property type="match status" value="1"/>
</dbReference>
<accession>A0A6J7WGS7</accession>
<evidence type="ECO:0000259" key="3">
    <source>
        <dbReference type="Pfam" id="PF17954"/>
    </source>
</evidence>
<dbReference type="InterPro" id="IPR014710">
    <property type="entry name" value="RmlC-like_jellyroll"/>
</dbReference>
<dbReference type="InterPro" id="IPR011051">
    <property type="entry name" value="RmlC_Cupin_sf"/>
</dbReference>
<dbReference type="Pfam" id="PF17954">
    <property type="entry name" value="Pirin_C_2"/>
    <property type="match status" value="1"/>
</dbReference>
<dbReference type="PANTHER" id="PTHR43212:SF3">
    <property type="entry name" value="QUERCETIN 2,3-DIOXYGENASE"/>
    <property type="match status" value="1"/>
</dbReference>
<reference evidence="4" key="1">
    <citation type="submission" date="2020-05" db="EMBL/GenBank/DDBJ databases">
        <authorList>
            <person name="Chiriac C."/>
            <person name="Salcher M."/>
            <person name="Ghai R."/>
            <person name="Kavagutti S V."/>
        </authorList>
    </citation>
    <scope>NUCLEOTIDE SEQUENCE</scope>
</reference>
<dbReference type="Pfam" id="PF02678">
    <property type="entry name" value="Pirin"/>
    <property type="match status" value="1"/>
</dbReference>
<dbReference type="SUPFAM" id="SSF51182">
    <property type="entry name" value="RmlC-like cupins"/>
    <property type="match status" value="1"/>
</dbReference>
<dbReference type="InterPro" id="IPR003829">
    <property type="entry name" value="Pirin_N_dom"/>
</dbReference>
<feature type="domain" description="Pirin N-terminal" evidence="2">
    <location>
        <begin position="14"/>
        <end position="119"/>
    </location>
</feature>
<dbReference type="PANTHER" id="PTHR43212">
    <property type="entry name" value="QUERCETIN 2,3-DIOXYGENASE"/>
    <property type="match status" value="1"/>
</dbReference>
<dbReference type="Gene3D" id="2.60.120.10">
    <property type="entry name" value="Jelly Rolls"/>
    <property type="match status" value="2"/>
</dbReference>
<name>A0A6J7WGS7_9CAUD</name>
<evidence type="ECO:0000259" key="2">
    <source>
        <dbReference type="Pfam" id="PF02678"/>
    </source>
</evidence>
<sequence length="223" mass="25412">MIVRRPANTRGVVESKGSILSYRTFNFQAYINFDYLNFGALKTINDDRVEPGFQVGRHKHTDREIFGYVVDGPCYHQDDINGVIEIPSGAVQRMSSGSGMWHSEGNASDHPIRYLQLWIRSDITNATPVYSWHQFTREDKLNRFCDITATLPIRADARLLAGIFTEPYSFDLDSNRRYYAYIVRGTGTINGQPFIEGDGFAYTDETEITVTSVESEIILFDLK</sequence>
<comment type="similarity">
    <text evidence="1">Belongs to the pirin family.</text>
</comment>